<protein>
    <submittedName>
        <fullName evidence="1">Uncharacterized protein</fullName>
    </submittedName>
</protein>
<evidence type="ECO:0000313" key="1">
    <source>
        <dbReference type="EMBL" id="SVB74851.1"/>
    </source>
</evidence>
<name>A0A382GKZ8_9ZZZZ</name>
<dbReference type="InterPro" id="IPR036380">
    <property type="entry name" value="Isochorismatase-like_sf"/>
</dbReference>
<accession>A0A382GKZ8</accession>
<gene>
    <name evidence="1" type="ORF">METZ01_LOCUS227705</name>
</gene>
<proteinExistence type="predicted"/>
<dbReference type="Gene3D" id="3.40.50.850">
    <property type="entry name" value="Isochorismatase-like"/>
    <property type="match status" value="1"/>
</dbReference>
<reference evidence="1" key="1">
    <citation type="submission" date="2018-05" db="EMBL/GenBank/DDBJ databases">
        <authorList>
            <person name="Lanie J.A."/>
            <person name="Ng W.-L."/>
            <person name="Kazmierczak K.M."/>
            <person name="Andrzejewski T.M."/>
            <person name="Davidsen T.M."/>
            <person name="Wayne K.J."/>
            <person name="Tettelin H."/>
            <person name="Glass J.I."/>
            <person name="Rusch D."/>
            <person name="Podicherti R."/>
            <person name="Tsui H.-C.T."/>
            <person name="Winkler M.E."/>
        </authorList>
    </citation>
    <scope>NUCLEOTIDE SEQUENCE</scope>
</reference>
<organism evidence="1">
    <name type="scientific">marine metagenome</name>
    <dbReference type="NCBI Taxonomy" id="408172"/>
    <lineage>
        <taxon>unclassified sequences</taxon>
        <taxon>metagenomes</taxon>
        <taxon>ecological metagenomes</taxon>
    </lineage>
</organism>
<sequence>MRTFKKTILASVLIAMTTSIWAENLKLNFRSQSKVGADAKVKTERITWKPEKTAIIVCDMWDDHWCKSASRRVGEMAPALNAMLKAARAKGIFIIHAPSSVVDFYKNTPQRKLARKAPFAKAPIKLSTSPRWGTAWCWTDGRREGVLPIDDSDMGCSCKGEKCEIREAWKRQNKLIDMVKGDALTDNGQETYNLLAERQIDNVILCGVHLNMCVLGRPFAIRQMVKLGKNVALMRDMTDTMYNPERPPGVDHFTGTDLVIEHVEKFWCPSFTSTDITGKKAFRFKEDKRKKYRK</sequence>
<dbReference type="SUPFAM" id="SSF52499">
    <property type="entry name" value="Isochorismatase-like hydrolases"/>
    <property type="match status" value="1"/>
</dbReference>
<dbReference type="AlphaFoldDB" id="A0A382GKZ8"/>
<dbReference type="EMBL" id="UINC01055683">
    <property type="protein sequence ID" value="SVB74851.1"/>
    <property type="molecule type" value="Genomic_DNA"/>
</dbReference>